<accession>A0ABW9YDI8</accession>
<evidence type="ECO:0000313" key="3">
    <source>
        <dbReference type="Proteomes" id="UP000738517"/>
    </source>
</evidence>
<dbReference type="EMBL" id="RSEJ01000003">
    <property type="protein sequence ID" value="NBI51834.1"/>
    <property type="molecule type" value="Genomic_DNA"/>
</dbReference>
<dbReference type="Pfam" id="PF02627">
    <property type="entry name" value="CMD"/>
    <property type="match status" value="1"/>
</dbReference>
<dbReference type="RefSeq" id="WP_160648896.1">
    <property type="nucleotide sequence ID" value="NZ_RSEJ01000003.1"/>
</dbReference>
<evidence type="ECO:0000313" key="2">
    <source>
        <dbReference type="EMBL" id="NBI51834.1"/>
    </source>
</evidence>
<reference evidence="2 3" key="1">
    <citation type="journal article" date="2017" name="Int. J. Syst. Evol. Microbiol.">
        <title>Photobacterium alginatilyticum sp. nov., a marine bacterium isolated from bottom seawater.</title>
        <authorList>
            <person name="Wang X."/>
            <person name="Wang Y."/>
            <person name="Yang X."/>
            <person name="Sun H."/>
            <person name="Li B."/>
            <person name="Zhang X.H."/>
        </authorList>
    </citation>
    <scope>NUCLEOTIDE SEQUENCE [LARGE SCALE GENOMIC DNA]</scope>
    <source>
        <strain evidence="2 3">P03D4</strain>
    </source>
</reference>
<comment type="caution">
    <text evidence="2">The sequence shown here is derived from an EMBL/GenBank/DDBJ whole genome shotgun (WGS) entry which is preliminary data.</text>
</comment>
<protein>
    <submittedName>
        <fullName evidence="2">Carboxymuconolactone decarboxylase</fullName>
    </submittedName>
</protein>
<dbReference type="InterPro" id="IPR003779">
    <property type="entry name" value="CMD-like"/>
</dbReference>
<dbReference type="PANTHER" id="PTHR33570:SF2">
    <property type="entry name" value="CARBOXYMUCONOLACTONE DECARBOXYLASE-LIKE DOMAIN-CONTAINING PROTEIN"/>
    <property type="match status" value="1"/>
</dbReference>
<dbReference type="SUPFAM" id="SSF69118">
    <property type="entry name" value="AhpD-like"/>
    <property type="match status" value="1"/>
</dbReference>
<gene>
    <name evidence="2" type="ORF">EIZ48_04505</name>
</gene>
<dbReference type="InterPro" id="IPR029032">
    <property type="entry name" value="AhpD-like"/>
</dbReference>
<feature type="domain" description="Carboxymuconolactone decarboxylase-like" evidence="1">
    <location>
        <begin position="37"/>
        <end position="121"/>
    </location>
</feature>
<name>A0ABW9YDI8_9GAMM</name>
<dbReference type="PANTHER" id="PTHR33570">
    <property type="entry name" value="4-CARBOXYMUCONOLACTONE DECARBOXYLASE FAMILY PROTEIN"/>
    <property type="match status" value="1"/>
</dbReference>
<sequence>MSDYQQSQRRIQALSLLEKIEPGAPERVAKNLDAFHPDMVEIALGFAFTDVLSRPGIDLKTREMLTVAMLAAMGKASGQLEFHMRGALNTGVTREEIIEIVLQVGVYAGIPAAMNAISSAKAVFESR</sequence>
<organism evidence="2 3">
    <name type="scientific">Photobacterium alginatilyticum</name>
    <dbReference type="NCBI Taxonomy" id="1775171"/>
    <lineage>
        <taxon>Bacteria</taxon>
        <taxon>Pseudomonadati</taxon>
        <taxon>Pseudomonadota</taxon>
        <taxon>Gammaproteobacteria</taxon>
        <taxon>Vibrionales</taxon>
        <taxon>Vibrionaceae</taxon>
        <taxon>Photobacterium</taxon>
    </lineage>
</organism>
<dbReference type="InterPro" id="IPR052512">
    <property type="entry name" value="4CMD/NDH-1_regulator"/>
</dbReference>
<keyword evidence="3" id="KW-1185">Reference proteome</keyword>
<dbReference type="Proteomes" id="UP000738517">
    <property type="component" value="Unassembled WGS sequence"/>
</dbReference>
<dbReference type="Gene3D" id="1.20.1290.10">
    <property type="entry name" value="AhpD-like"/>
    <property type="match status" value="1"/>
</dbReference>
<evidence type="ECO:0000259" key="1">
    <source>
        <dbReference type="Pfam" id="PF02627"/>
    </source>
</evidence>
<proteinExistence type="predicted"/>